<evidence type="ECO:0000313" key="2">
    <source>
        <dbReference type="Proteomes" id="UP000308836"/>
    </source>
</evidence>
<evidence type="ECO:0000313" key="1">
    <source>
        <dbReference type="EMBL" id="TGY66888.1"/>
    </source>
</evidence>
<comment type="caution">
    <text evidence="1">The sequence shown here is derived from an EMBL/GenBank/DDBJ whole genome shotgun (WGS) entry which is preliminary data.</text>
</comment>
<sequence length="114" mass="13273">MKIALFGEELLETKALRDFFQERNIGSGIVSGKEKEIQRNQRTGLVFQNELAIENCVFSSIPDTLVVFDTKTKKWKRYYFNLFTDEETDVISVLAEDINQSIDRMNARYGKRDP</sequence>
<accession>A0AC61R943</accession>
<dbReference type="Proteomes" id="UP000308836">
    <property type="component" value="Unassembled WGS sequence"/>
</dbReference>
<organism evidence="1 2">
    <name type="scientific">Dubosiella muris</name>
    <dbReference type="NCBI Taxonomy" id="3038133"/>
    <lineage>
        <taxon>Bacteria</taxon>
        <taxon>Bacillati</taxon>
        <taxon>Bacillota</taxon>
        <taxon>Erysipelotrichia</taxon>
        <taxon>Erysipelotrichales</taxon>
        <taxon>Erysipelotrichaceae</taxon>
        <taxon>Dubosiella</taxon>
    </lineage>
</organism>
<reference evidence="1" key="1">
    <citation type="submission" date="2019-04" db="EMBL/GenBank/DDBJ databases">
        <title>Microbes associate with the intestines of laboratory mice.</title>
        <authorList>
            <person name="Navarre W."/>
            <person name="Wong E."/>
            <person name="Huang K."/>
            <person name="Tropini C."/>
            <person name="Ng K."/>
            <person name="Yu B."/>
        </authorList>
    </citation>
    <scope>NUCLEOTIDE SEQUENCE</scope>
    <source>
        <strain evidence="1">NM09_H32</strain>
    </source>
</reference>
<name>A0AC61R943_9FIRM</name>
<proteinExistence type="predicted"/>
<protein>
    <submittedName>
        <fullName evidence="1">Uncharacterized protein</fullName>
    </submittedName>
</protein>
<keyword evidence="2" id="KW-1185">Reference proteome</keyword>
<dbReference type="EMBL" id="SRYG01000003">
    <property type="protein sequence ID" value="TGY66888.1"/>
    <property type="molecule type" value="Genomic_DNA"/>
</dbReference>
<gene>
    <name evidence="1" type="ORF">E5336_02030</name>
</gene>